<feature type="compositionally biased region" description="Polar residues" evidence="1">
    <location>
        <begin position="284"/>
        <end position="294"/>
    </location>
</feature>
<gene>
    <name evidence="2" type="ORF">VMCG_04124</name>
</gene>
<feature type="compositionally biased region" description="Acidic residues" evidence="1">
    <location>
        <begin position="335"/>
        <end position="349"/>
    </location>
</feature>
<feature type="region of interest" description="Disordered" evidence="1">
    <location>
        <begin position="1"/>
        <end position="25"/>
    </location>
</feature>
<feature type="region of interest" description="Disordered" evidence="1">
    <location>
        <begin position="80"/>
        <end position="102"/>
    </location>
</feature>
<feature type="region of interest" description="Disordered" evidence="1">
    <location>
        <begin position="1127"/>
        <end position="1162"/>
    </location>
</feature>
<feature type="compositionally biased region" description="Polar residues" evidence="1">
    <location>
        <begin position="8"/>
        <end position="20"/>
    </location>
</feature>
<evidence type="ECO:0000313" key="3">
    <source>
        <dbReference type="Proteomes" id="UP000283895"/>
    </source>
</evidence>
<feature type="compositionally biased region" description="Polar residues" evidence="1">
    <location>
        <begin position="430"/>
        <end position="440"/>
    </location>
</feature>
<organism evidence="2 3">
    <name type="scientific">Cytospora schulzeri</name>
    <dbReference type="NCBI Taxonomy" id="448051"/>
    <lineage>
        <taxon>Eukaryota</taxon>
        <taxon>Fungi</taxon>
        <taxon>Dikarya</taxon>
        <taxon>Ascomycota</taxon>
        <taxon>Pezizomycotina</taxon>
        <taxon>Sordariomycetes</taxon>
        <taxon>Sordariomycetidae</taxon>
        <taxon>Diaporthales</taxon>
        <taxon>Cytosporaceae</taxon>
        <taxon>Cytospora</taxon>
    </lineage>
</organism>
<accession>A0A423WUA4</accession>
<dbReference type="Proteomes" id="UP000283895">
    <property type="component" value="Unassembled WGS sequence"/>
</dbReference>
<feature type="region of interest" description="Disordered" evidence="1">
    <location>
        <begin position="558"/>
        <end position="638"/>
    </location>
</feature>
<dbReference type="Pfam" id="PF12511">
    <property type="entry name" value="DUF3716"/>
    <property type="match status" value="2"/>
</dbReference>
<dbReference type="InterPro" id="IPR022190">
    <property type="entry name" value="DUF3716"/>
</dbReference>
<evidence type="ECO:0000313" key="2">
    <source>
        <dbReference type="EMBL" id="ROW06802.1"/>
    </source>
</evidence>
<comment type="caution">
    <text evidence="2">The sequence shown here is derived from an EMBL/GenBank/DDBJ whole genome shotgun (WGS) entry which is preliminary data.</text>
</comment>
<reference evidence="2 3" key="1">
    <citation type="submission" date="2015-09" db="EMBL/GenBank/DDBJ databases">
        <title>Host preference determinants of Valsa canker pathogens revealed by comparative genomics.</title>
        <authorList>
            <person name="Yin Z."/>
            <person name="Huang L."/>
        </authorList>
    </citation>
    <scope>NUCLEOTIDE SEQUENCE [LARGE SCALE GENOMIC DNA]</scope>
    <source>
        <strain evidence="2 3">03-1</strain>
    </source>
</reference>
<feature type="compositionally biased region" description="Acidic residues" evidence="1">
    <location>
        <begin position="367"/>
        <end position="392"/>
    </location>
</feature>
<proteinExistence type="predicted"/>
<evidence type="ECO:0000256" key="1">
    <source>
        <dbReference type="SAM" id="MobiDB-lite"/>
    </source>
</evidence>
<feature type="compositionally biased region" description="Polar residues" evidence="1">
    <location>
        <begin position="599"/>
        <end position="625"/>
    </location>
</feature>
<feature type="compositionally biased region" description="Polar residues" evidence="1">
    <location>
        <begin position="193"/>
        <end position="204"/>
    </location>
</feature>
<feature type="compositionally biased region" description="Acidic residues" evidence="1">
    <location>
        <begin position="415"/>
        <end position="429"/>
    </location>
</feature>
<feature type="region of interest" description="Disordered" evidence="1">
    <location>
        <begin position="284"/>
        <end position="453"/>
    </location>
</feature>
<dbReference type="STRING" id="356882.A0A423WUA4"/>
<feature type="region of interest" description="Disordered" evidence="1">
    <location>
        <begin position="143"/>
        <end position="239"/>
    </location>
</feature>
<keyword evidence="3" id="KW-1185">Reference proteome</keyword>
<sequence>MQERQEENPSMPQGQSTAATGQYPGGFVSNGQNIWGGYNNGINHAFTGSFDAQSTVNSPFNNAYYANGTGGAFPFSASPHASVPSAATTSFGTNNTTNTADNTITNASQQTISPFPDGLPSATASPGPLLAATAFNAPLPSPSPFVQSHAGPADLQRNITPSSAVRPPSANYDPPATSNSPRPVMGERRPLPSQRQQFQDSTKVPSRGTATGGTATSQAEARPAASTHNAGVEDEENRPELSPYLSCIVYANSDDSFVTSETQLGFPIREIRSWVSEYCQKPISNNEESLNGSKTRPIEIPSESKSVLGQARGGSDADGGSDLTLKKPEDTSVQTDEDPDSESDQDSDDEIKYETAGKTTGVADVLNLDEDAGADNTSEDDTESASDDDEAVEAQKPTPNGDAYSSFRQLFLPPDESDNEEDEGTDNDDATSVSSSTQSALDAEPTAALPSANIQHQIDYPPNILEMATPTRAYVSWSDETISFQKSHGALFPDGYKKCTEIPDHPWICAVRSCRLTYKTNLGLFNHFKFTHKKAMFNDNMDGTLSLVGSYTLRNESGMSPPVVVSKRPLDPKEPPMLEPSIPIKKQRRETHASISPKDASSATSPTGENMVTTDLKPVSSSLPQNPSPPANADPGSSEKMWEYIRPFLKVHDSIPTINWVRHVIHLPRVRDIKWNEKRNKEYPYRDSHPRDITALVVFATGVEAPRPCAYCAEGKGPFIGCIMISPNASEEARHAVLACANCYYHCGQSQCTHNNDALSRRDRGSRESQQTRNYNLKLLSDKAAGRVAATTSAQQRDGMAKPPTPTLSGVAPSRSLMRLFDPSEINNIDMASESRTYKVIHGKDGEMIQMHGALIPEHYDLDRSVPGYPWICPVRSCRLVHKRIAGLGSHFIAKHRGCLFNDNLDGTLSQVGIYNKPVSGNTCPALIISKEPLDKTESPMEQARVLNDKTAKPAKIAKPPKPTPLAITQPKVNSNAKRLWDFILPYLPQPLTTLDDPLVHKIFEHPRVRPIKWRKTWLKRTLDDDWRQVAGLLIHLVGVEYEGPVVSCTFCRRGEGPFEGCQVLPPEVSYESAKLIKSCANCFFIHRRDHCSTKSSWEKRCGSQADAAPLSAPPIDSWAAATATSSFPNTVNGTGSNNKRPYVEESDDEREEPRLSRRRSERMRVRIPEVEAKSEPARKLVTFPLLSKDKQPAATGALRKGNTVAESSSSMSALISSGQTTPDGLLEMEEWEIAPGRIRETGVMEPNNIAFSKAYLEAQQMVRVSPELSFRVETVKSGRTLDFEADQARTRYCSLASGKLRVTLDGQPEFTIGTHGLFKIKPGVKGRVQNRLYIDSVLHINAVEGDC</sequence>
<dbReference type="OrthoDB" id="3545073at2759"/>
<name>A0A423WUA4_9PEZI</name>
<dbReference type="EMBL" id="LKEA01000009">
    <property type="protein sequence ID" value="ROW06802.1"/>
    <property type="molecule type" value="Genomic_DNA"/>
</dbReference>
<feature type="region of interest" description="Disordered" evidence="1">
    <location>
        <begin position="789"/>
        <end position="809"/>
    </location>
</feature>
<feature type="compositionally biased region" description="Low complexity" evidence="1">
    <location>
        <begin position="309"/>
        <end position="322"/>
    </location>
</feature>
<feature type="compositionally biased region" description="Polar residues" evidence="1">
    <location>
        <begin position="1127"/>
        <end position="1140"/>
    </location>
</feature>
<protein>
    <submittedName>
        <fullName evidence="2">Uncharacterized protein</fullName>
    </submittedName>
</protein>